<reference evidence="3" key="1">
    <citation type="journal article" date="2008" name="J. Bacteriol.">
        <title>Genome sequence of the streptomycin-producing microorganism Streptomyces griseus IFO 13350.</title>
        <authorList>
            <person name="Ohnishi Y."/>
            <person name="Ishikawa J."/>
            <person name="Hara H."/>
            <person name="Suzuki H."/>
            <person name="Ikenoya M."/>
            <person name="Ikeda H."/>
            <person name="Yamashita A."/>
            <person name="Hattori M."/>
            <person name="Horinouchi S."/>
        </authorList>
    </citation>
    <scope>NUCLEOTIDE SEQUENCE [LARGE SCALE GENOMIC DNA]</scope>
    <source>
        <strain evidence="3">JCM 4626 / NBRC 13350</strain>
    </source>
</reference>
<dbReference type="InterPro" id="IPR000792">
    <property type="entry name" value="Tscrpt_reg_LuxR_C"/>
</dbReference>
<dbReference type="PANTHER" id="PTHR34293:SF1">
    <property type="entry name" value="HTH-TYPE TRANSCRIPTIONAL REGULATOR TRMBL2"/>
    <property type="match status" value="1"/>
</dbReference>
<organism evidence="2 3">
    <name type="scientific">Streptomyces griseus subsp. griseus (strain JCM 4626 / CBS 651.72 / NBRC 13350 / KCC S-0626 / ISP 5235)</name>
    <dbReference type="NCBI Taxonomy" id="455632"/>
    <lineage>
        <taxon>Bacteria</taxon>
        <taxon>Bacillati</taxon>
        <taxon>Actinomycetota</taxon>
        <taxon>Actinomycetes</taxon>
        <taxon>Kitasatosporales</taxon>
        <taxon>Streptomycetaceae</taxon>
        <taxon>Streptomyces</taxon>
    </lineage>
</organism>
<dbReference type="AlphaFoldDB" id="B1W2Q1"/>
<dbReference type="KEGG" id="sgr:SGR_2586"/>
<dbReference type="InterPro" id="IPR036388">
    <property type="entry name" value="WH-like_DNA-bd_sf"/>
</dbReference>
<dbReference type="HOGENOM" id="CLU_056943_0_0_11"/>
<dbReference type="InterPro" id="IPR016032">
    <property type="entry name" value="Sig_transdc_resp-reg_C-effctor"/>
</dbReference>
<dbReference type="SMART" id="SM00421">
    <property type="entry name" value="HTH_LUXR"/>
    <property type="match status" value="1"/>
</dbReference>
<gene>
    <name evidence="2" type="ordered locus">SGR_2586</name>
</gene>
<dbReference type="Gene3D" id="1.10.10.10">
    <property type="entry name" value="Winged helix-like DNA-binding domain superfamily/Winged helix DNA-binding domain"/>
    <property type="match status" value="1"/>
</dbReference>
<dbReference type="PATRIC" id="fig|455632.4.peg.2632"/>
<dbReference type="RefSeq" id="WP_012379309.1">
    <property type="nucleotide sequence ID" value="NC_010572.1"/>
</dbReference>
<proteinExistence type="predicted"/>
<evidence type="ECO:0000313" key="2">
    <source>
        <dbReference type="EMBL" id="BAG19415.1"/>
    </source>
</evidence>
<evidence type="ECO:0000313" key="3">
    <source>
        <dbReference type="Proteomes" id="UP000001685"/>
    </source>
</evidence>
<dbReference type="SUPFAM" id="SSF46894">
    <property type="entry name" value="C-terminal effector domain of the bipartite response regulators"/>
    <property type="match status" value="1"/>
</dbReference>
<protein>
    <submittedName>
        <fullName evidence="2">LuxR-family transcriptional regulator</fullName>
    </submittedName>
</protein>
<dbReference type="PANTHER" id="PTHR34293">
    <property type="entry name" value="HTH-TYPE TRANSCRIPTIONAL REGULATOR TRMBL2"/>
    <property type="match status" value="1"/>
</dbReference>
<dbReference type="GO" id="GO:0003677">
    <property type="term" value="F:DNA binding"/>
    <property type="evidence" value="ECO:0007669"/>
    <property type="project" value="InterPro"/>
</dbReference>
<dbReference type="InterPro" id="IPR051797">
    <property type="entry name" value="TrmB-like"/>
</dbReference>
<dbReference type="SUPFAM" id="SSF56024">
    <property type="entry name" value="Phospholipase D/nuclease"/>
    <property type="match status" value="1"/>
</dbReference>
<dbReference type="Proteomes" id="UP000001685">
    <property type="component" value="Chromosome"/>
</dbReference>
<sequence length="333" mass="37181">MGIDNLENLTELSSEVLPAYEAALREGCIARDTDLPGVDILLRVGLLEPSPDERYLQPVDPRLVEARLAAQWRTRAWQLELQATEVEHRLAPALGLFMAQAQPERATPAVEYVHGMEAIREYVSRVSGEAAEEILTAQPGGGRPAEILRDVLPYTLGHLRRGVRMRTLYQHPARFDSPTKAYVQTVTEEGGEVRTMDEFFERLFVIDRTVAILPTGDDRTSAAVIHDEALVRFLTDVFDRNWQRAAPFAPTGTASASAEIMPDIHNMIRRLLIEGLTDSVIARRIGISERTYHNHLARIRESVGARSRLQLGYLLAKEEQLNGEGEVPVEASS</sequence>
<dbReference type="EMBL" id="AP009493">
    <property type="protein sequence ID" value="BAG19415.1"/>
    <property type="molecule type" value="Genomic_DNA"/>
</dbReference>
<dbReference type="GO" id="GO:0006355">
    <property type="term" value="P:regulation of DNA-templated transcription"/>
    <property type="evidence" value="ECO:0007669"/>
    <property type="project" value="InterPro"/>
</dbReference>
<dbReference type="eggNOG" id="COG2197">
    <property type="taxonomic scope" value="Bacteria"/>
</dbReference>
<accession>B1W2Q1</accession>
<evidence type="ECO:0000259" key="1">
    <source>
        <dbReference type="SMART" id="SM00421"/>
    </source>
</evidence>
<feature type="domain" description="HTH luxR-type" evidence="1">
    <location>
        <begin position="270"/>
        <end position="315"/>
    </location>
</feature>
<name>B1W2Q1_STRGG</name>